<keyword evidence="3" id="KW-1185">Reference proteome</keyword>
<dbReference type="GO" id="GO:0005524">
    <property type="term" value="F:ATP binding"/>
    <property type="evidence" value="ECO:0007669"/>
    <property type="project" value="InterPro"/>
</dbReference>
<dbReference type="InterPro" id="IPR051681">
    <property type="entry name" value="Ser/Thr_Kinases-Pseudokinases"/>
</dbReference>
<dbReference type="PRINTS" id="PR00109">
    <property type="entry name" value="TYRKINASE"/>
</dbReference>
<dbReference type="PANTHER" id="PTHR44329">
    <property type="entry name" value="SERINE/THREONINE-PROTEIN KINASE TNNI3K-RELATED"/>
    <property type="match status" value="1"/>
</dbReference>
<name>A2EBK6_TRIV3</name>
<dbReference type="InterPro" id="IPR000719">
    <property type="entry name" value="Prot_kinase_dom"/>
</dbReference>
<keyword evidence="2" id="KW-0418">Kinase</keyword>
<protein>
    <submittedName>
        <fullName evidence="2">TKL family protein kinase</fullName>
    </submittedName>
</protein>
<reference evidence="2" key="1">
    <citation type="submission" date="2006-10" db="EMBL/GenBank/DDBJ databases">
        <authorList>
            <person name="Amadeo P."/>
            <person name="Zhao Q."/>
            <person name="Wortman J."/>
            <person name="Fraser-Liggett C."/>
            <person name="Carlton J."/>
        </authorList>
    </citation>
    <scope>NUCLEOTIDE SEQUENCE</scope>
    <source>
        <strain evidence="2">G3</strain>
    </source>
</reference>
<keyword evidence="2" id="KW-0808">Transferase</keyword>
<dbReference type="VEuPathDB" id="TrichDB:TVAGG3_0588330"/>
<dbReference type="Pfam" id="PF07714">
    <property type="entry name" value="PK_Tyr_Ser-Thr"/>
    <property type="match status" value="1"/>
</dbReference>
<dbReference type="InParanoid" id="A2EBK6"/>
<dbReference type="PROSITE" id="PS50011">
    <property type="entry name" value="PROTEIN_KINASE_DOM"/>
    <property type="match status" value="1"/>
</dbReference>
<dbReference type="KEGG" id="tva:4767854"/>
<dbReference type="VEuPathDB" id="TrichDB:TVAG_481970"/>
<dbReference type="AlphaFoldDB" id="A2EBK6"/>
<dbReference type="eggNOG" id="KOG0192">
    <property type="taxonomic scope" value="Eukaryota"/>
</dbReference>
<dbReference type="STRING" id="5722.A2EBK6"/>
<dbReference type="GO" id="GO:0007165">
    <property type="term" value="P:signal transduction"/>
    <property type="evidence" value="ECO:0000318"/>
    <property type="project" value="GO_Central"/>
</dbReference>
<dbReference type="SMR" id="A2EBK6"/>
<dbReference type="Proteomes" id="UP000001542">
    <property type="component" value="Unassembled WGS sequence"/>
</dbReference>
<dbReference type="EMBL" id="DS113347">
    <property type="protein sequence ID" value="EAY09923.1"/>
    <property type="molecule type" value="Genomic_DNA"/>
</dbReference>
<dbReference type="CDD" id="cd13999">
    <property type="entry name" value="STKc_MAP3K-like"/>
    <property type="match status" value="1"/>
</dbReference>
<dbReference type="RefSeq" id="XP_001322146.1">
    <property type="nucleotide sequence ID" value="XM_001322111.1"/>
</dbReference>
<feature type="domain" description="Protein kinase" evidence="1">
    <location>
        <begin position="195"/>
        <end position="451"/>
    </location>
</feature>
<dbReference type="PANTHER" id="PTHR44329:SF214">
    <property type="entry name" value="PROTEIN KINASE DOMAIN-CONTAINING PROTEIN"/>
    <property type="match status" value="1"/>
</dbReference>
<dbReference type="Gene3D" id="1.10.510.10">
    <property type="entry name" value="Transferase(Phosphotransferase) domain 1"/>
    <property type="match status" value="1"/>
</dbReference>
<dbReference type="OrthoDB" id="346907at2759"/>
<dbReference type="GO" id="GO:0004674">
    <property type="term" value="F:protein serine/threonine kinase activity"/>
    <property type="evidence" value="ECO:0000318"/>
    <property type="project" value="GO_Central"/>
</dbReference>
<evidence type="ECO:0000313" key="2">
    <source>
        <dbReference type="EMBL" id="EAY09923.1"/>
    </source>
</evidence>
<dbReference type="InterPro" id="IPR001245">
    <property type="entry name" value="Ser-Thr/Tyr_kinase_cat_dom"/>
</dbReference>
<accession>A2EBK6</accession>
<dbReference type="SUPFAM" id="SSF56112">
    <property type="entry name" value="Protein kinase-like (PK-like)"/>
    <property type="match status" value="1"/>
</dbReference>
<reference evidence="2" key="2">
    <citation type="journal article" date="2007" name="Science">
        <title>Draft genome sequence of the sexually transmitted pathogen Trichomonas vaginalis.</title>
        <authorList>
            <person name="Carlton J.M."/>
            <person name="Hirt R.P."/>
            <person name="Silva J.C."/>
            <person name="Delcher A.L."/>
            <person name="Schatz M."/>
            <person name="Zhao Q."/>
            <person name="Wortman J.R."/>
            <person name="Bidwell S.L."/>
            <person name="Alsmark U.C.M."/>
            <person name="Besteiro S."/>
            <person name="Sicheritz-Ponten T."/>
            <person name="Noel C.J."/>
            <person name="Dacks J.B."/>
            <person name="Foster P.G."/>
            <person name="Simillion C."/>
            <person name="Van de Peer Y."/>
            <person name="Miranda-Saavedra D."/>
            <person name="Barton G.J."/>
            <person name="Westrop G.D."/>
            <person name="Mueller S."/>
            <person name="Dessi D."/>
            <person name="Fiori P.L."/>
            <person name="Ren Q."/>
            <person name="Paulsen I."/>
            <person name="Zhang H."/>
            <person name="Bastida-Corcuera F.D."/>
            <person name="Simoes-Barbosa A."/>
            <person name="Brown M.T."/>
            <person name="Hayes R.D."/>
            <person name="Mukherjee M."/>
            <person name="Okumura C.Y."/>
            <person name="Schneider R."/>
            <person name="Smith A.J."/>
            <person name="Vanacova S."/>
            <person name="Villalvazo M."/>
            <person name="Haas B.J."/>
            <person name="Pertea M."/>
            <person name="Feldblyum T.V."/>
            <person name="Utterback T.R."/>
            <person name="Shu C.L."/>
            <person name="Osoegawa K."/>
            <person name="de Jong P.J."/>
            <person name="Hrdy I."/>
            <person name="Horvathova L."/>
            <person name="Zubacova Z."/>
            <person name="Dolezal P."/>
            <person name="Malik S.B."/>
            <person name="Logsdon J.M. Jr."/>
            <person name="Henze K."/>
            <person name="Gupta A."/>
            <person name="Wang C.C."/>
            <person name="Dunne R.L."/>
            <person name="Upcroft J.A."/>
            <person name="Upcroft P."/>
            <person name="White O."/>
            <person name="Salzberg S.L."/>
            <person name="Tang P."/>
            <person name="Chiu C.-H."/>
            <person name="Lee Y.-S."/>
            <person name="Embley T.M."/>
            <person name="Coombs G.H."/>
            <person name="Mottram J.C."/>
            <person name="Tachezy J."/>
            <person name="Fraser-Liggett C.M."/>
            <person name="Johnson P.J."/>
        </authorList>
    </citation>
    <scope>NUCLEOTIDE SEQUENCE [LARGE SCALE GENOMIC DNA]</scope>
    <source>
        <strain evidence="2">G3</strain>
    </source>
</reference>
<proteinExistence type="predicted"/>
<evidence type="ECO:0000259" key="1">
    <source>
        <dbReference type="PROSITE" id="PS50011"/>
    </source>
</evidence>
<evidence type="ECO:0000313" key="3">
    <source>
        <dbReference type="Proteomes" id="UP000001542"/>
    </source>
</evidence>
<sequence>MATWNGFPRSADVWNAEFAKVYANIDRIVERVVCNGKKIAAICIELDNFRNKLAKLTGNLTPDQIIKLFEFLKCCAAFMGIISDYQKHNWLKFFLSNDLNRQFNDLAELWTVWSEVSMSFCFNSFDSTDTLPLAHSLDLISEYQILSNMFNAIPPMIKKTVLAKLVKIRQIIEVKQISRENSETNKAILRHRDWEITDENIAQGGYAIVHLAKLRATNEELAIKELKPANLKPRTVGYLKREIDSMLALDHPNLLKLAGVTITAPFCIATGFLPNGDLYEILHGKNQKMKKPMLLSQISIDVARGLEYVHANHMVHRDLKPPNILMDKNWRAVICDFGLARYIGPNMTCELGTAQWMAPELFSGDGSYDTCVDVYAYGILLWELFTQQMPYTQMRLLQIAVGVLKEKMRPQFPPNSDPIYKNLIQSCWAHKKSARPTMKDVRTLLETGEYVVPGTNKAEFKKWIEETAPVHKAVMERYYREKHDKTTLVKDLLSASAIDPKVQNTMQQMIEANIIGEDVLDKVVYLIEMASNTVVQDLAKQIIFLMIEKKEISADRLALALLKVWNIYPEFVVDCIRKLAPNITKREEILKQVLVMSQPPVMVDMVTLIATEQHVGLVFKYLDKAHVIPVLSSFIESFGPTAAMLPASVTSITAIILMLRSVLQKKMLQLLDIPATEQMEKNIVSVTQKLNNNTWANNDKDANECIRMLAPMMRIAGPGLGTLDILKSGAVYPRIAEVICGLQLWNPIFGAFATNNNELLQASIELIHVLPLAPAIYQQGWQFMVSNYKQTKNQFVLSFIKEVLQKDQQFDVSSLICALFNSVGENTKKDVEMIQFILSINFEQHNFQMTREFTDTFVALMKSDDYNVPVGLSIFVLQYIDRCGISGLDDEIFGACMSFLYNRKPPFEAAVPILQILLVATSSQDHAAFLIKNGFADYLAELPILYPNEPKVSSILPQFVEGLKKSCK</sequence>
<dbReference type="SMART" id="SM00220">
    <property type="entry name" value="S_TKc"/>
    <property type="match status" value="1"/>
</dbReference>
<dbReference type="PROSITE" id="PS00108">
    <property type="entry name" value="PROTEIN_KINASE_ST"/>
    <property type="match status" value="1"/>
</dbReference>
<gene>
    <name evidence="2" type="ORF">TVAG_481970</name>
</gene>
<dbReference type="InterPro" id="IPR008271">
    <property type="entry name" value="Ser/Thr_kinase_AS"/>
</dbReference>
<dbReference type="InterPro" id="IPR011009">
    <property type="entry name" value="Kinase-like_dom_sf"/>
</dbReference>
<organism evidence="2 3">
    <name type="scientific">Trichomonas vaginalis (strain ATCC PRA-98 / G3)</name>
    <dbReference type="NCBI Taxonomy" id="412133"/>
    <lineage>
        <taxon>Eukaryota</taxon>
        <taxon>Metamonada</taxon>
        <taxon>Parabasalia</taxon>
        <taxon>Trichomonadida</taxon>
        <taxon>Trichomonadidae</taxon>
        <taxon>Trichomonas</taxon>
    </lineage>
</organism>